<keyword evidence="9" id="KW-0238">DNA-binding</keyword>
<dbReference type="InterPro" id="IPR002298">
    <property type="entry name" value="DNA_polymerase_A"/>
</dbReference>
<keyword evidence="5" id="KW-0808">Transferase</keyword>
<dbReference type="Proteomes" id="UP001368618">
    <property type="component" value="Chromosome"/>
</dbReference>
<comment type="catalytic activity">
    <reaction evidence="10">
        <text>DNA(n) + a 2'-deoxyribonucleoside 5'-triphosphate = DNA(n+1) + diphosphate</text>
        <dbReference type="Rhea" id="RHEA:22508"/>
        <dbReference type="Rhea" id="RHEA-COMP:17339"/>
        <dbReference type="Rhea" id="RHEA-COMP:17340"/>
        <dbReference type="ChEBI" id="CHEBI:33019"/>
        <dbReference type="ChEBI" id="CHEBI:61560"/>
        <dbReference type="ChEBI" id="CHEBI:173112"/>
        <dbReference type="EC" id="2.7.7.7"/>
    </reaction>
</comment>
<dbReference type="EC" id="2.7.7.7" evidence="3"/>
<dbReference type="SUPFAM" id="SSF53098">
    <property type="entry name" value="Ribonuclease H-like"/>
    <property type="match status" value="1"/>
</dbReference>
<keyword evidence="8" id="KW-0239">DNA-directed DNA polymerase</keyword>
<keyword evidence="7" id="KW-0235">DNA replication</keyword>
<proteinExistence type="inferred from homology"/>
<gene>
    <name evidence="12" type="ORF">RQL39_01515</name>
</gene>
<dbReference type="InterPro" id="IPR054690">
    <property type="entry name" value="DNA_polI_exonuclease"/>
</dbReference>
<dbReference type="EMBL" id="CP135137">
    <property type="protein sequence ID" value="WWR11358.1"/>
    <property type="molecule type" value="Genomic_DNA"/>
</dbReference>
<dbReference type="InterPro" id="IPR043502">
    <property type="entry name" value="DNA/RNA_pol_sf"/>
</dbReference>
<evidence type="ECO:0000256" key="7">
    <source>
        <dbReference type="ARBA" id="ARBA00022705"/>
    </source>
</evidence>
<dbReference type="InterPro" id="IPR019760">
    <property type="entry name" value="DNA-dir_DNA_pol_A_CS"/>
</dbReference>
<evidence type="ECO:0000313" key="13">
    <source>
        <dbReference type="Proteomes" id="UP001368618"/>
    </source>
</evidence>
<comment type="subunit">
    <text evidence="2">Single-chain monomer with multiple functions.</text>
</comment>
<keyword evidence="6" id="KW-0548">Nucleotidyltransferase</keyword>
<dbReference type="InterPro" id="IPR012337">
    <property type="entry name" value="RNaseH-like_sf"/>
</dbReference>
<evidence type="ECO:0000256" key="4">
    <source>
        <dbReference type="ARBA" id="ARBA00020311"/>
    </source>
</evidence>
<dbReference type="Gene3D" id="3.30.70.370">
    <property type="match status" value="1"/>
</dbReference>
<evidence type="ECO:0000256" key="2">
    <source>
        <dbReference type="ARBA" id="ARBA00011541"/>
    </source>
</evidence>
<dbReference type="InterPro" id="IPR036397">
    <property type="entry name" value="RNaseH_sf"/>
</dbReference>
<name>A0ABZ2GV62_9GAMM</name>
<protein>
    <recommendedName>
        <fullName evidence="4">DNA polymerase I</fullName>
        <ecNumber evidence="3">2.7.7.7</ecNumber>
    </recommendedName>
</protein>
<evidence type="ECO:0000256" key="1">
    <source>
        <dbReference type="ARBA" id="ARBA00007705"/>
    </source>
</evidence>
<evidence type="ECO:0000256" key="3">
    <source>
        <dbReference type="ARBA" id="ARBA00012417"/>
    </source>
</evidence>
<dbReference type="InterPro" id="IPR001098">
    <property type="entry name" value="DNA-dir_DNA_pol_A_palm_dom"/>
</dbReference>
<accession>A0ABZ2GV62</accession>
<keyword evidence="13" id="KW-1185">Reference proteome</keyword>
<feature type="domain" description="DNA-directed DNA polymerase family A palm" evidence="11">
    <location>
        <begin position="361"/>
        <end position="566"/>
    </location>
</feature>
<dbReference type="PRINTS" id="PR00868">
    <property type="entry name" value="DNAPOLI"/>
</dbReference>
<reference evidence="12" key="1">
    <citation type="submission" date="2023-09" db="EMBL/GenBank/DDBJ databases">
        <title>Genomes of two closely related lineages of the louse Polyplax serrata with different host specificities.</title>
        <authorList>
            <person name="Martinu J."/>
            <person name="Tarabai H."/>
            <person name="Stefka J."/>
            <person name="Hypsa V."/>
        </authorList>
    </citation>
    <scope>NUCLEOTIDE SEQUENCE [LARGE SCALE GENOMIC DNA]</scope>
    <source>
        <strain evidence="12">98ZLc_SE</strain>
    </source>
</reference>
<dbReference type="Gene3D" id="3.30.420.10">
    <property type="entry name" value="Ribonuclease H-like superfamily/Ribonuclease H"/>
    <property type="match status" value="1"/>
</dbReference>
<evidence type="ECO:0000256" key="8">
    <source>
        <dbReference type="ARBA" id="ARBA00022932"/>
    </source>
</evidence>
<evidence type="ECO:0000256" key="6">
    <source>
        <dbReference type="ARBA" id="ARBA00022695"/>
    </source>
</evidence>
<evidence type="ECO:0000256" key="10">
    <source>
        <dbReference type="ARBA" id="ARBA00049244"/>
    </source>
</evidence>
<evidence type="ECO:0000313" key="12">
    <source>
        <dbReference type="EMBL" id="WWR11358.1"/>
    </source>
</evidence>
<dbReference type="Gene3D" id="1.20.1060.10">
    <property type="entry name" value="Taq DNA Polymerase, Chain T, domain 4"/>
    <property type="match status" value="1"/>
</dbReference>
<comment type="similarity">
    <text evidence="1">Belongs to the DNA polymerase type-A family.</text>
</comment>
<dbReference type="PANTHER" id="PTHR10133">
    <property type="entry name" value="DNA POLYMERASE I"/>
    <property type="match status" value="1"/>
</dbReference>
<dbReference type="Gene3D" id="1.10.150.20">
    <property type="entry name" value="5' to 3' exonuclease, C-terminal subdomain"/>
    <property type="match status" value="1"/>
</dbReference>
<dbReference type="Pfam" id="PF22619">
    <property type="entry name" value="DNA_polI_exo1"/>
    <property type="match status" value="1"/>
</dbReference>
<dbReference type="SUPFAM" id="SSF56672">
    <property type="entry name" value="DNA/RNA polymerases"/>
    <property type="match status" value="1"/>
</dbReference>
<dbReference type="RefSeq" id="WP_338515957.1">
    <property type="nucleotide sequence ID" value="NZ_CP135137.1"/>
</dbReference>
<evidence type="ECO:0000259" key="11">
    <source>
        <dbReference type="SMART" id="SM00482"/>
    </source>
</evidence>
<evidence type="ECO:0000256" key="9">
    <source>
        <dbReference type="ARBA" id="ARBA00023125"/>
    </source>
</evidence>
<evidence type="ECO:0000256" key="5">
    <source>
        <dbReference type="ARBA" id="ARBA00022679"/>
    </source>
</evidence>
<dbReference type="PANTHER" id="PTHR10133:SF27">
    <property type="entry name" value="DNA POLYMERASE NU"/>
    <property type="match status" value="1"/>
</dbReference>
<dbReference type="SMART" id="SM00482">
    <property type="entry name" value="POLAc"/>
    <property type="match status" value="1"/>
</dbReference>
<sequence>MYKIKQDNKKKYLIIPINHHKFMKNFIDHSNSSEELLIKIKNHQDLYNINKKNITIIIMIQNNIYYIPININKNYQKIQFNQYKILDTLKIILENPKINKIGFTMKNEYKILKQFNINLNGNLFDITIESFIINNSINSNNLKDLSNRYLKHDVLKNEYKIKYISKPTFDIEYDLIKQTIIIGMIHKKLFKMLNIKEKKILLNIEIPIIKILSSIENKGILINKKILLNHKNLLEKRISILKKKIFSLTKKTFNLNSTKQLQEILFKNLKIPILAKTSKGKPSTAESVLKKMSHKYKILNLILEYRTLYNTITTHIQSLLRYIHPIKKKIYTNYNQTITITGRLSSNKPNLQNIPIKKEQAKIIRQAFIAHKKFTLISADYSQIELRIAAFLSKEKELIQNFDKGIDIHTLTASEIFSTNIKEITYNQRQYAKKINFGLLYGISAFGLSKQLNIDQKKAQQYITSYFKKYPKIKKYLKYTQKKAIKQKYVKTLFGRRIYLINNKKKSIKKTSLERTAINAPIQGTASDIMKKAMILTYNWCKSQNFPIWIIMQIHDELIFEVSDSHLIEATHKIKLIMENVANTNIPLKITISTGKNLKELKPLFI</sequence>
<dbReference type="PROSITE" id="PS00447">
    <property type="entry name" value="DNA_POLYMERASE_A"/>
    <property type="match status" value="1"/>
</dbReference>
<organism evidence="12 13">
    <name type="scientific">Candidatus Legionella polyplacis</name>
    <dbReference type="NCBI Taxonomy" id="2005262"/>
    <lineage>
        <taxon>Bacteria</taxon>
        <taxon>Pseudomonadati</taxon>
        <taxon>Pseudomonadota</taxon>
        <taxon>Gammaproteobacteria</taxon>
        <taxon>Legionellales</taxon>
        <taxon>Legionellaceae</taxon>
        <taxon>Legionella</taxon>
    </lineage>
</organism>
<dbReference type="Pfam" id="PF00476">
    <property type="entry name" value="DNA_pol_A"/>
    <property type="match status" value="1"/>
</dbReference>